<evidence type="ECO:0000256" key="1">
    <source>
        <dbReference type="SAM" id="MobiDB-lite"/>
    </source>
</evidence>
<dbReference type="AlphaFoldDB" id="A0A090XEV5"/>
<protein>
    <recommendedName>
        <fullName evidence="3">THAP-type domain-containing protein</fullName>
    </recommendedName>
</protein>
<feature type="region of interest" description="Disordered" evidence="1">
    <location>
        <begin position="42"/>
        <end position="95"/>
    </location>
</feature>
<sequence length="323" mass="36065">LCDLHFQPDDINRHYSHIINGQTILIDRDQWTLKKDAVPCLFPNGPEHPSKPTAKSSKRKALAQAAPTSVTPDVTITDEPEADDEDSSRTDTRTNVSDICSEISGTRSPFEGWSLQRTPDDHVIFYKLVEKQGVVSVTRAVTLRKNLPLVVSVGGKLVPEASYRSRSTTRPCISTLEELGVFLDYIDSLKVCAGCPLELFQTVTTSTTAVGNGDMWRRKTCMVLSEQTTCRRVTSSHERCSAKEKKKTLFKTDNLPTEASFACESYFGERPFVKAFCEKVTKRDGKPVTSVFCSVGREYRSCYFCVVMFAITFFLHSTRGCLG</sequence>
<dbReference type="EMBL" id="GBIH01001182">
    <property type="protein sequence ID" value="JAC93528.1"/>
    <property type="molecule type" value="mRNA"/>
</dbReference>
<evidence type="ECO:0008006" key="3">
    <source>
        <dbReference type="Google" id="ProtNLM"/>
    </source>
</evidence>
<feature type="compositionally biased region" description="Acidic residues" evidence="1">
    <location>
        <begin position="76"/>
        <end position="86"/>
    </location>
</feature>
<accession>A0A090XEV5</accession>
<proteinExistence type="evidence at transcript level"/>
<feature type="non-terminal residue" evidence="2">
    <location>
        <position position="1"/>
    </location>
</feature>
<name>A0A090XEV5_IXORI</name>
<reference evidence="2" key="1">
    <citation type="journal article" date="2015" name="PLoS Negl. Trop. Dis.">
        <title>Deep Sequencing Analysis of the Ixodes ricinus Haemocytome.</title>
        <authorList>
            <person name="Kotsyfakis M."/>
            <person name="Kopacek P."/>
            <person name="Franta Z."/>
            <person name="Pedra J.H."/>
            <person name="Ribeiro J.M."/>
        </authorList>
    </citation>
    <scope>NUCLEOTIDE SEQUENCE</scope>
</reference>
<organism evidence="2">
    <name type="scientific">Ixodes ricinus</name>
    <name type="common">Common tick</name>
    <name type="synonym">Acarus ricinus</name>
    <dbReference type="NCBI Taxonomy" id="34613"/>
    <lineage>
        <taxon>Eukaryota</taxon>
        <taxon>Metazoa</taxon>
        <taxon>Ecdysozoa</taxon>
        <taxon>Arthropoda</taxon>
        <taxon>Chelicerata</taxon>
        <taxon>Arachnida</taxon>
        <taxon>Acari</taxon>
        <taxon>Parasitiformes</taxon>
        <taxon>Ixodida</taxon>
        <taxon>Ixodoidea</taxon>
        <taxon>Ixodidae</taxon>
        <taxon>Ixodinae</taxon>
        <taxon>Ixodes</taxon>
    </lineage>
</organism>
<evidence type="ECO:0000313" key="2">
    <source>
        <dbReference type="EMBL" id="JAC93528.1"/>
    </source>
</evidence>